<organism evidence="6 7">
    <name type="scientific">Microlunatus phosphovorus (strain ATCC 700054 / DSM 10555 / JCM 9379 / NBRC 101784 / NCIMB 13414 / VKM Ac-1990 / NM-1)</name>
    <dbReference type="NCBI Taxonomy" id="1032480"/>
    <lineage>
        <taxon>Bacteria</taxon>
        <taxon>Bacillati</taxon>
        <taxon>Actinomycetota</taxon>
        <taxon>Actinomycetes</taxon>
        <taxon>Propionibacteriales</taxon>
        <taxon>Propionibacteriaceae</taxon>
        <taxon>Microlunatus</taxon>
    </lineage>
</organism>
<dbReference type="PANTHER" id="PTHR42978:SF3">
    <property type="entry name" value="BLR3078 PROTEIN"/>
    <property type="match status" value="1"/>
</dbReference>
<dbReference type="eggNOG" id="COG0491">
    <property type="taxonomic scope" value="Bacteria"/>
</dbReference>
<evidence type="ECO:0000256" key="1">
    <source>
        <dbReference type="ARBA" id="ARBA00007749"/>
    </source>
</evidence>
<dbReference type="PANTHER" id="PTHR42978">
    <property type="entry name" value="QUORUM-QUENCHING LACTONASE YTNP-RELATED-RELATED"/>
    <property type="match status" value="1"/>
</dbReference>
<dbReference type="Gene3D" id="3.60.15.10">
    <property type="entry name" value="Ribonuclease Z/Hydroxyacylglutathione hydrolase-like"/>
    <property type="match status" value="1"/>
</dbReference>
<dbReference type="InterPro" id="IPR036866">
    <property type="entry name" value="RibonucZ/Hydroxyglut_hydro"/>
</dbReference>
<dbReference type="SUPFAM" id="SSF56281">
    <property type="entry name" value="Metallo-hydrolase/oxidoreductase"/>
    <property type="match status" value="1"/>
</dbReference>
<dbReference type="KEGG" id="mph:MLP_44070"/>
<evidence type="ECO:0000256" key="3">
    <source>
        <dbReference type="ARBA" id="ARBA00022801"/>
    </source>
</evidence>
<evidence type="ECO:0000256" key="2">
    <source>
        <dbReference type="ARBA" id="ARBA00022723"/>
    </source>
</evidence>
<dbReference type="CDD" id="cd07742">
    <property type="entry name" value="metallo-hydrolase-like_MBL-fold"/>
    <property type="match status" value="1"/>
</dbReference>
<dbReference type="AlphaFoldDB" id="F5XTH2"/>
<dbReference type="EMBL" id="AP012204">
    <property type="protein sequence ID" value="BAK37421.1"/>
    <property type="molecule type" value="Genomic_DNA"/>
</dbReference>
<comment type="similarity">
    <text evidence="1">Belongs to the metallo-beta-lactamase superfamily.</text>
</comment>
<evidence type="ECO:0000313" key="6">
    <source>
        <dbReference type="EMBL" id="BAK37421.1"/>
    </source>
</evidence>
<feature type="domain" description="Metallo-beta-lactamase" evidence="5">
    <location>
        <begin position="25"/>
        <end position="258"/>
    </location>
</feature>
<dbReference type="Pfam" id="PF00753">
    <property type="entry name" value="Lactamase_B"/>
    <property type="match status" value="1"/>
</dbReference>
<gene>
    <name evidence="6" type="ordered locus">MLP_44070</name>
</gene>
<keyword evidence="3" id="KW-0378">Hydrolase</keyword>
<evidence type="ECO:0000256" key="4">
    <source>
        <dbReference type="ARBA" id="ARBA00022833"/>
    </source>
</evidence>
<reference evidence="6 7" key="1">
    <citation type="submission" date="2011-05" db="EMBL/GenBank/DDBJ databases">
        <title>Whole genome sequence of Microlunatus phosphovorus NM-1.</title>
        <authorList>
            <person name="Hosoyama A."/>
            <person name="Sasaki K."/>
            <person name="Harada T."/>
            <person name="Igarashi R."/>
            <person name="Kawakoshi A."/>
            <person name="Sasagawa M."/>
            <person name="Fukada J."/>
            <person name="Nakamura S."/>
            <person name="Katano Y."/>
            <person name="Hanada S."/>
            <person name="Kamagata Y."/>
            <person name="Nakamura N."/>
            <person name="Yamazaki S."/>
            <person name="Fujita N."/>
        </authorList>
    </citation>
    <scope>NUCLEOTIDE SEQUENCE [LARGE SCALE GENOMIC DNA]</scope>
    <source>
        <strain evidence="7">ATCC 700054 / DSM 10555 / JCM 9379 / NBRC 101784 / NCIMB 13414 / VKM Ac-1990 / NM-1</strain>
    </source>
</reference>
<sequence length="289" mass="31815">MSTLHVHHLNCAHVTTMKLDGLVLACHVMVIETPSSGLVMVDTGLGTADYADISSRLGWSFAHLYAKPTVDPSLAAIEQIRALGLDPHDVRHIVQTHLDLDHVGGLSDFPWAQVHVHATEHQAAMARKGIKARGRYRPGMWAHGPNWQTYATEGEPWFGFEAVRALRGLPEEILFVPLPGHTMGHCGVAVDTDQGWLLNAGDAYFDRREVHQPQRECAFAVGMFQRVVTTDKALRFHNQDRLRAFIASHPEVNVFAAHEPGAAQLGPIRTTTDTALMEGTTRSASRPAH</sequence>
<keyword evidence="2" id="KW-0479">Metal-binding</keyword>
<dbReference type="InterPro" id="IPR001279">
    <property type="entry name" value="Metallo-B-lactamas"/>
</dbReference>
<keyword evidence="4" id="KW-0862">Zinc</keyword>
<name>F5XTH2_MICPN</name>
<dbReference type="OrthoDB" id="3196337at2"/>
<dbReference type="GO" id="GO:0046872">
    <property type="term" value="F:metal ion binding"/>
    <property type="evidence" value="ECO:0007669"/>
    <property type="project" value="UniProtKB-KW"/>
</dbReference>
<evidence type="ECO:0000313" key="7">
    <source>
        <dbReference type="Proteomes" id="UP000007947"/>
    </source>
</evidence>
<dbReference type="HOGENOM" id="CLU_030571_3_0_11"/>
<dbReference type="RefSeq" id="WP_013865255.1">
    <property type="nucleotide sequence ID" value="NC_015635.1"/>
</dbReference>
<protein>
    <recommendedName>
        <fullName evidence="5">Metallo-beta-lactamase domain-containing protein</fullName>
    </recommendedName>
</protein>
<dbReference type="Proteomes" id="UP000007947">
    <property type="component" value="Chromosome"/>
</dbReference>
<dbReference type="InterPro" id="IPR051013">
    <property type="entry name" value="MBL_superfamily_lactonases"/>
</dbReference>
<dbReference type="GO" id="GO:0016787">
    <property type="term" value="F:hydrolase activity"/>
    <property type="evidence" value="ECO:0007669"/>
    <property type="project" value="UniProtKB-KW"/>
</dbReference>
<accession>F5XTH2</accession>
<evidence type="ECO:0000259" key="5">
    <source>
        <dbReference type="SMART" id="SM00849"/>
    </source>
</evidence>
<keyword evidence="7" id="KW-1185">Reference proteome</keyword>
<dbReference type="SMART" id="SM00849">
    <property type="entry name" value="Lactamase_B"/>
    <property type="match status" value="1"/>
</dbReference>
<dbReference type="STRING" id="1032480.MLP_44070"/>
<proteinExistence type="inferred from homology"/>